<feature type="compositionally biased region" description="Low complexity" evidence="1">
    <location>
        <begin position="539"/>
        <end position="553"/>
    </location>
</feature>
<feature type="compositionally biased region" description="Polar residues" evidence="1">
    <location>
        <begin position="253"/>
        <end position="268"/>
    </location>
</feature>
<proteinExistence type="predicted"/>
<feature type="region of interest" description="Disordered" evidence="1">
    <location>
        <begin position="121"/>
        <end position="182"/>
    </location>
</feature>
<dbReference type="Proteomes" id="UP000215902">
    <property type="component" value="Unassembled WGS sequence"/>
</dbReference>
<feature type="region of interest" description="Disordered" evidence="1">
    <location>
        <begin position="287"/>
        <end position="310"/>
    </location>
</feature>
<evidence type="ECO:0000313" key="2">
    <source>
        <dbReference type="EMBL" id="PAA86435.1"/>
    </source>
</evidence>
<protein>
    <submittedName>
        <fullName evidence="2">Uncharacterized protein</fullName>
    </submittedName>
</protein>
<evidence type="ECO:0000256" key="1">
    <source>
        <dbReference type="SAM" id="MobiDB-lite"/>
    </source>
</evidence>
<feature type="compositionally biased region" description="Polar residues" evidence="1">
    <location>
        <begin position="228"/>
        <end position="243"/>
    </location>
</feature>
<name>A0A267GK81_9PLAT</name>
<keyword evidence="3" id="KW-1185">Reference proteome</keyword>
<comment type="caution">
    <text evidence="2">The sequence shown here is derived from an EMBL/GenBank/DDBJ whole genome shotgun (WGS) entry which is preliminary data.</text>
</comment>
<accession>A0A267GK81</accession>
<evidence type="ECO:0000313" key="3">
    <source>
        <dbReference type="Proteomes" id="UP000215902"/>
    </source>
</evidence>
<reference evidence="2 3" key="1">
    <citation type="submission" date="2017-06" db="EMBL/GenBank/DDBJ databases">
        <title>A platform for efficient transgenesis in Macrostomum lignano, a flatworm model organism for stem cell research.</title>
        <authorList>
            <person name="Berezikov E."/>
        </authorList>
    </citation>
    <scope>NUCLEOTIDE SEQUENCE [LARGE SCALE GENOMIC DNA]</scope>
    <source>
        <strain evidence="2">DV1</strain>
        <tissue evidence="2">Whole organism</tissue>
    </source>
</reference>
<sequence length="911" mass="99345">MSACDASHSDVTCKWLDDLPCLGPVTLNAFDKQLWESLLDCNGNNSRQGQPQRYDVHSKPLHEKFENPQVQLPLWPKPDGPVGPKQSPSAAYYRQQVSALRRASLAYRRLQTVVGRFRRSVERRDAQRRRHSMKAARLSPTSMAAPTEEEPDSSTLSQDVDRQACCRSRYPPPPARMNPPGCLVAHPEELSSSSPWQSDFSARLFVPQSAVRATTAVQWQQQAETRRCSSLSSHFGATHSPSQQRRKLHSHQETSLQPEPVNNFSSDSLLTSQNTHVTMEFSADDSTFSYTESPVESLASPLEDELQQQQQQPILEKQLGGKAEQPKRLLLMLPPAPVQTLLAPPADVVRALPTQRPRRQHQIIEQQQQQPHSGQQRRSRNSRNCCVAVASQRLCMATDGRFAWAKSGLGRSASRCSRACSQWLFVGTGGRQPPEELLEPLHCWLIFEQVGPTMSLRQAAAVEAASTAARWPLLVTSPDPQTALRFVTAAASAPEPVKATAPPAVPVFWRHDTSATAGFQQSQPPLYRWPPPPAGSLIGSPSSQTAASASSSSGGCGRSSGVTASVGREKLQQQRQLRRMVQVMQMRRKPSDTEFVGAPTGGDSCRNGFCRRRCDLLEDLLRRRDEIDDMLTALQPSPCHSPTSSRFYSFGAASGVDGGISSSATDSEFAASRSDDANSINSVCSSSSSGSGNSHSYFVTPSSALGRTANNNADVGCGEGAVDSHRRRRTYYARRCIVRLEESAALLVQETACRASSVVSTCSVQQDSADSESGLLNCSSAVQPALQAVRLGQNLQALERRTLRRAWDRPPLAPSSLAALDPTVASFIWWSLIPLGRRLKPDEPDTKKPVTTAIPLHPRWLRPPTLPCPAKTEMEMWAESGDSAMSSGAGGHVTSAAIGQQLVLDVPVGPL</sequence>
<organism evidence="2 3">
    <name type="scientific">Macrostomum lignano</name>
    <dbReference type="NCBI Taxonomy" id="282301"/>
    <lineage>
        <taxon>Eukaryota</taxon>
        <taxon>Metazoa</taxon>
        <taxon>Spiralia</taxon>
        <taxon>Lophotrochozoa</taxon>
        <taxon>Platyhelminthes</taxon>
        <taxon>Rhabditophora</taxon>
        <taxon>Macrostomorpha</taxon>
        <taxon>Macrostomida</taxon>
        <taxon>Macrostomidae</taxon>
        <taxon>Macrostomum</taxon>
    </lineage>
</organism>
<feature type="region of interest" description="Disordered" evidence="1">
    <location>
        <begin position="518"/>
        <end position="576"/>
    </location>
</feature>
<feature type="region of interest" description="Disordered" evidence="1">
    <location>
        <begin position="228"/>
        <end position="268"/>
    </location>
</feature>
<feature type="region of interest" description="Disordered" evidence="1">
    <location>
        <begin position="355"/>
        <end position="381"/>
    </location>
</feature>
<dbReference type="EMBL" id="NIVC01000280">
    <property type="protein sequence ID" value="PAA86435.1"/>
    <property type="molecule type" value="Genomic_DNA"/>
</dbReference>
<gene>
    <name evidence="2" type="ORF">BOX15_Mlig034351g3</name>
</gene>
<dbReference type="AlphaFoldDB" id="A0A267GK81"/>
<feature type="compositionally biased region" description="Low complexity" evidence="1">
    <location>
        <begin position="363"/>
        <end position="374"/>
    </location>
</feature>